<sequence>MKDKLAIIVPYRDRQEHLDVFVPHMREFFKDKGIDYEIFIAEQTDDRPFNYGKLCNVVVKEIGEEYTYFAFHDIDMLPISDDCDYGYPDSPTHLATNVEAHENKLPYPQYFGGVVLISREDFENANGYSNEYWGYGFEDLDLLYRLQRSDQNEVVRESRRNQKEKIQTHKLGIIVPYRDRPQQLKRFISHMEDYLKDIEYEIFIVEQSDAKPFNRGKLLNVGYKSACDNGCDYFVFHDVDMLPENVDYSYSDKPLHLATHLQEHDYETTFFDYFGGVTMFTKEDFKTINGFSNEYWGWGFEDDDLLVRCIQSDLELDTETTRLDDIKEFHAFKFDGEAHLKEFIPRVGKYLEGQGIDYQIYFAHQVDDKLFNRGATKNIAAKHAFEDGCDYIVWHDIDMIPDMDGGCDYTFPKDKPRHIATNISQMNYELKYEEYFGGAILFSKEQVEKTNGYSNDYWDWGMEDDDLFWRCVLEGYVEESKMEFTTEPQDFISFNGKDSYVEIPCT</sequence>
<dbReference type="SUPFAM" id="SSF53448">
    <property type="entry name" value="Nucleotide-diphospho-sugar transferases"/>
    <property type="match status" value="3"/>
</dbReference>
<comment type="similarity">
    <text evidence="3">Belongs to the glycosyltransferase 7 family.</text>
</comment>
<keyword evidence="7" id="KW-0735">Signal-anchor</keyword>
<keyword evidence="10" id="KW-0325">Glycoprotein</keyword>
<keyword evidence="9" id="KW-0472">Membrane</keyword>
<name>A0A7R8ZU42_9CRUS</name>
<comment type="pathway">
    <text evidence="2">Protein modification; protein glycosylation.</text>
</comment>
<evidence type="ECO:0000256" key="7">
    <source>
        <dbReference type="ARBA" id="ARBA00022968"/>
    </source>
</evidence>
<reference evidence="13" key="1">
    <citation type="submission" date="2020-11" db="EMBL/GenBank/DDBJ databases">
        <authorList>
            <person name="Tran Van P."/>
        </authorList>
    </citation>
    <scope>NUCLEOTIDE SEQUENCE</scope>
</reference>
<evidence type="ECO:0000256" key="6">
    <source>
        <dbReference type="ARBA" id="ARBA00022692"/>
    </source>
</evidence>
<keyword evidence="5" id="KW-0808">Transferase</keyword>
<proteinExistence type="inferred from homology"/>
<dbReference type="InterPro" id="IPR003859">
    <property type="entry name" value="Galactosyl_T"/>
</dbReference>
<dbReference type="GO" id="GO:0005794">
    <property type="term" value="C:Golgi apparatus"/>
    <property type="evidence" value="ECO:0007669"/>
    <property type="project" value="TreeGrafter"/>
</dbReference>
<evidence type="ECO:0000256" key="1">
    <source>
        <dbReference type="ARBA" id="ARBA00004606"/>
    </source>
</evidence>
<dbReference type="GO" id="GO:0005975">
    <property type="term" value="P:carbohydrate metabolic process"/>
    <property type="evidence" value="ECO:0007669"/>
    <property type="project" value="InterPro"/>
</dbReference>
<evidence type="ECO:0000256" key="9">
    <source>
        <dbReference type="ARBA" id="ARBA00023136"/>
    </source>
</evidence>
<evidence type="ECO:0000256" key="5">
    <source>
        <dbReference type="ARBA" id="ARBA00022679"/>
    </source>
</evidence>
<dbReference type="OrthoDB" id="6020664at2759"/>
<keyword evidence="4" id="KW-0328">Glycosyltransferase</keyword>
<feature type="domain" description="Galactosyltransferase N-terminal" evidence="12">
    <location>
        <begin position="337"/>
        <end position="404"/>
    </location>
</feature>
<evidence type="ECO:0000256" key="4">
    <source>
        <dbReference type="ARBA" id="ARBA00022676"/>
    </source>
</evidence>
<comment type="subcellular location">
    <subcellularLocation>
        <location evidence="1">Membrane</location>
        <topology evidence="1">Single-pass type II membrane protein</topology>
    </subcellularLocation>
</comment>
<feature type="non-terminal residue" evidence="13">
    <location>
        <position position="506"/>
    </location>
</feature>
<keyword evidence="8" id="KW-1133">Transmembrane helix</keyword>
<feature type="domain" description="Galactosyltransferase C-terminal" evidence="11">
    <location>
        <begin position="256"/>
        <end position="328"/>
    </location>
</feature>
<evidence type="ECO:0000256" key="8">
    <source>
        <dbReference type="ARBA" id="ARBA00022989"/>
    </source>
</evidence>
<dbReference type="PANTHER" id="PTHR19300:SF57">
    <property type="entry name" value="BETA-1,4-N-ACETYLGALACTOSAMINYLTRANSFERASE"/>
    <property type="match status" value="1"/>
</dbReference>
<gene>
    <name evidence="13" type="ORF">CTOB1V02_LOCUS9645</name>
</gene>
<evidence type="ECO:0000256" key="3">
    <source>
        <dbReference type="ARBA" id="ARBA00005735"/>
    </source>
</evidence>
<dbReference type="GO" id="GO:0016020">
    <property type="term" value="C:membrane"/>
    <property type="evidence" value="ECO:0007669"/>
    <property type="project" value="UniProtKB-SubCell"/>
</dbReference>
<evidence type="ECO:0000256" key="2">
    <source>
        <dbReference type="ARBA" id="ARBA00004922"/>
    </source>
</evidence>
<feature type="domain" description="Galactosyltransferase C-terminal" evidence="11">
    <location>
        <begin position="417"/>
        <end position="476"/>
    </location>
</feature>
<dbReference type="PRINTS" id="PR02050">
    <property type="entry name" value="B14GALTRFASE"/>
</dbReference>
<dbReference type="InterPro" id="IPR027995">
    <property type="entry name" value="Galactosyl_T_N"/>
</dbReference>
<feature type="domain" description="Galactosyltransferase N-terminal" evidence="12">
    <location>
        <begin position="2"/>
        <end position="85"/>
    </location>
</feature>
<evidence type="ECO:0000256" key="10">
    <source>
        <dbReference type="ARBA" id="ARBA00023180"/>
    </source>
</evidence>
<feature type="domain" description="Galactosyltransferase N-terminal" evidence="12">
    <location>
        <begin position="151"/>
        <end position="250"/>
    </location>
</feature>
<dbReference type="Pfam" id="PF13733">
    <property type="entry name" value="Glyco_transf_7N"/>
    <property type="match status" value="3"/>
</dbReference>
<protein>
    <submittedName>
        <fullName evidence="13">Uncharacterized protein</fullName>
    </submittedName>
</protein>
<keyword evidence="6" id="KW-0812">Transmembrane</keyword>
<evidence type="ECO:0000259" key="11">
    <source>
        <dbReference type="Pfam" id="PF02709"/>
    </source>
</evidence>
<dbReference type="AlphaFoldDB" id="A0A7R8ZU42"/>
<dbReference type="UniPathway" id="UPA00378"/>
<evidence type="ECO:0000313" key="13">
    <source>
        <dbReference type="EMBL" id="CAD7231802.1"/>
    </source>
</evidence>
<organism evidence="13">
    <name type="scientific">Cyprideis torosa</name>
    <dbReference type="NCBI Taxonomy" id="163714"/>
    <lineage>
        <taxon>Eukaryota</taxon>
        <taxon>Metazoa</taxon>
        <taxon>Ecdysozoa</taxon>
        <taxon>Arthropoda</taxon>
        <taxon>Crustacea</taxon>
        <taxon>Oligostraca</taxon>
        <taxon>Ostracoda</taxon>
        <taxon>Podocopa</taxon>
        <taxon>Podocopida</taxon>
        <taxon>Cytherocopina</taxon>
        <taxon>Cytheroidea</taxon>
        <taxon>Cytherideidae</taxon>
        <taxon>Cyprideis</taxon>
    </lineage>
</organism>
<dbReference type="Pfam" id="PF02709">
    <property type="entry name" value="Glyco_transf_7C"/>
    <property type="match status" value="2"/>
</dbReference>
<dbReference type="InterPro" id="IPR029044">
    <property type="entry name" value="Nucleotide-diphossugar_trans"/>
</dbReference>
<dbReference type="GO" id="GO:0008378">
    <property type="term" value="F:galactosyltransferase activity"/>
    <property type="evidence" value="ECO:0007669"/>
    <property type="project" value="TreeGrafter"/>
</dbReference>
<evidence type="ECO:0000259" key="12">
    <source>
        <dbReference type="Pfam" id="PF13733"/>
    </source>
</evidence>
<dbReference type="EMBL" id="OB663882">
    <property type="protein sequence ID" value="CAD7231802.1"/>
    <property type="molecule type" value="Genomic_DNA"/>
</dbReference>
<accession>A0A7R8ZU42</accession>
<dbReference type="PANTHER" id="PTHR19300">
    <property type="entry name" value="BETA-1,4-GALACTOSYLTRANSFERASE"/>
    <property type="match status" value="1"/>
</dbReference>
<dbReference type="InterPro" id="IPR027791">
    <property type="entry name" value="Galactosyl_T_C"/>
</dbReference>
<dbReference type="Gene3D" id="3.90.550.10">
    <property type="entry name" value="Spore Coat Polysaccharide Biosynthesis Protein SpsA, Chain A"/>
    <property type="match status" value="3"/>
</dbReference>